<sequence>TIGFTELGSGLLYFNPTLNYASNQFVLTDPQGWGAGAKPSIVQAGFINAPRTTDYIADLRAGLKRDFESGPFSSVQFGIDRKTRNKTYNIAQDFLTLPNGSQTFATTPIGAQTAPIPAAALVNGGSCDPLAFMGVGPQVCYNPLYLLNNGYYTVFPTSLSSIASPPNWKVHEIDTTPYVQFNLDTHIGPIPLTGNFGLQVAHTNQMSAGSRATAASAAAGSNPVMVPVNGSTSYTRYLPSMNLIFGLTDNTDLRVSAARVMARARMDQMNASLGVSGNFTQLQSTNPNTSYFSAGGGNPKLLPTMADDYNISLEHYFEGNQGYIAASAYFLKLHDYINPNAAFLYNFAALVPEYLTPAQQTQLGTTYGIVSGPVNNGYGNVKGAQATASVPLKLLTPVLNDFGVILSADYTKSSLVYAGNPTPITVPGLSKWVTQETVYFQHGGLQARVSRSFRSSFLGEVSGISATRILQTIQGGSSYDAQVSYAFNSGRFKGMTLILQGSNLTNKRFVTYQNGDPRQVLIWENYGRSYEALVSYKFQ</sequence>
<dbReference type="InterPro" id="IPR000531">
    <property type="entry name" value="Beta-barrel_TonB"/>
</dbReference>
<feature type="non-terminal residue" evidence="5">
    <location>
        <position position="1"/>
    </location>
</feature>
<evidence type="ECO:0000256" key="3">
    <source>
        <dbReference type="ARBA" id="ARBA00023237"/>
    </source>
</evidence>
<gene>
    <name evidence="5" type="ORF">B1A_02687</name>
</gene>
<dbReference type="PANTHER" id="PTHR40980:SF3">
    <property type="entry name" value="TONB-DEPENDENT RECEPTOR-LIKE BETA-BARREL DOMAIN-CONTAINING PROTEIN"/>
    <property type="match status" value="1"/>
</dbReference>
<feature type="domain" description="TonB-dependent receptor-like beta-barrel" evidence="4">
    <location>
        <begin position="20"/>
        <end position="504"/>
    </location>
</feature>
<dbReference type="PANTHER" id="PTHR40980">
    <property type="entry name" value="PLUG DOMAIN-CONTAINING PROTEIN"/>
    <property type="match status" value="1"/>
</dbReference>
<keyword evidence="2" id="KW-0472">Membrane</keyword>
<comment type="caution">
    <text evidence="5">The sequence shown here is derived from an EMBL/GenBank/DDBJ whole genome shotgun (WGS) entry which is preliminary data.</text>
</comment>
<dbReference type="Pfam" id="PF00593">
    <property type="entry name" value="TonB_dep_Rec_b-barrel"/>
    <property type="match status" value="1"/>
</dbReference>
<dbReference type="SUPFAM" id="SSF56935">
    <property type="entry name" value="Porins"/>
    <property type="match status" value="1"/>
</dbReference>
<reference evidence="5" key="1">
    <citation type="submission" date="2013-08" db="EMBL/GenBank/DDBJ databases">
        <authorList>
            <person name="Mendez C."/>
            <person name="Richter M."/>
            <person name="Ferrer M."/>
            <person name="Sanchez J."/>
        </authorList>
    </citation>
    <scope>NUCLEOTIDE SEQUENCE</scope>
</reference>
<protein>
    <submittedName>
        <fullName evidence="5">TonB-dependent receptor</fullName>
    </submittedName>
</protein>
<evidence type="ECO:0000313" key="5">
    <source>
        <dbReference type="EMBL" id="EQD77836.1"/>
    </source>
</evidence>
<dbReference type="Gene3D" id="2.40.170.20">
    <property type="entry name" value="TonB-dependent receptor, beta-barrel domain"/>
    <property type="match status" value="1"/>
</dbReference>
<accession>T1BXV9</accession>
<proteinExistence type="predicted"/>
<keyword evidence="3" id="KW-0998">Cell outer membrane</keyword>
<keyword evidence="5" id="KW-0675">Receptor</keyword>
<dbReference type="InterPro" id="IPR036942">
    <property type="entry name" value="Beta-barrel_TonB_sf"/>
</dbReference>
<dbReference type="GO" id="GO:0009279">
    <property type="term" value="C:cell outer membrane"/>
    <property type="evidence" value="ECO:0007669"/>
    <property type="project" value="UniProtKB-SubCell"/>
</dbReference>
<organism evidence="5">
    <name type="scientific">mine drainage metagenome</name>
    <dbReference type="NCBI Taxonomy" id="410659"/>
    <lineage>
        <taxon>unclassified sequences</taxon>
        <taxon>metagenomes</taxon>
        <taxon>ecological metagenomes</taxon>
    </lineage>
</organism>
<dbReference type="EMBL" id="AUZX01001991">
    <property type="protein sequence ID" value="EQD77836.1"/>
    <property type="molecule type" value="Genomic_DNA"/>
</dbReference>
<dbReference type="AlphaFoldDB" id="T1BXV9"/>
<evidence type="ECO:0000256" key="2">
    <source>
        <dbReference type="ARBA" id="ARBA00023136"/>
    </source>
</evidence>
<evidence type="ECO:0000256" key="1">
    <source>
        <dbReference type="ARBA" id="ARBA00004442"/>
    </source>
</evidence>
<evidence type="ECO:0000259" key="4">
    <source>
        <dbReference type="Pfam" id="PF00593"/>
    </source>
</evidence>
<name>T1BXV9_9ZZZZ</name>
<reference evidence="5" key="2">
    <citation type="journal article" date="2014" name="ISME J.">
        <title>Microbial stratification in low pH oxic and suboxic macroscopic growths along an acid mine drainage.</title>
        <authorList>
            <person name="Mendez-Garcia C."/>
            <person name="Mesa V."/>
            <person name="Sprenger R.R."/>
            <person name="Richter M."/>
            <person name="Diez M.S."/>
            <person name="Solano J."/>
            <person name="Bargiela R."/>
            <person name="Golyshina O.V."/>
            <person name="Manteca A."/>
            <person name="Ramos J.L."/>
            <person name="Gallego J.R."/>
            <person name="Llorente I."/>
            <person name="Martins Dos Santos V.A."/>
            <person name="Jensen O.N."/>
            <person name="Pelaez A.I."/>
            <person name="Sanchez J."/>
            <person name="Ferrer M."/>
        </authorList>
    </citation>
    <scope>NUCLEOTIDE SEQUENCE</scope>
</reference>
<comment type="subcellular location">
    <subcellularLocation>
        <location evidence="1">Cell outer membrane</location>
    </subcellularLocation>
</comment>